<proteinExistence type="predicted"/>
<organism evidence="2 3">
    <name type="scientific">Galleria mellonella</name>
    <name type="common">Greater wax moth</name>
    <dbReference type="NCBI Taxonomy" id="7137"/>
    <lineage>
        <taxon>Eukaryota</taxon>
        <taxon>Metazoa</taxon>
        <taxon>Ecdysozoa</taxon>
        <taxon>Arthropoda</taxon>
        <taxon>Hexapoda</taxon>
        <taxon>Insecta</taxon>
        <taxon>Pterygota</taxon>
        <taxon>Neoptera</taxon>
        <taxon>Endopterygota</taxon>
        <taxon>Lepidoptera</taxon>
        <taxon>Glossata</taxon>
        <taxon>Ditrysia</taxon>
        <taxon>Pyraloidea</taxon>
        <taxon>Pyralidae</taxon>
        <taxon>Galleriinae</taxon>
        <taxon>Galleria</taxon>
    </lineage>
</organism>
<evidence type="ECO:0000313" key="3">
    <source>
        <dbReference type="RefSeq" id="XP_052749225.1"/>
    </source>
</evidence>
<feature type="signal peptide" evidence="1">
    <location>
        <begin position="1"/>
        <end position="18"/>
    </location>
</feature>
<reference evidence="3" key="1">
    <citation type="submission" date="2025-08" db="UniProtKB">
        <authorList>
            <consortium name="RefSeq"/>
        </authorList>
    </citation>
    <scope>IDENTIFICATION</scope>
    <source>
        <tissue evidence="3">Whole larvae</tissue>
    </source>
</reference>
<protein>
    <submittedName>
        <fullName evidence="3">Uncharacterized protein LOC113515594</fullName>
    </submittedName>
</protein>
<keyword evidence="1" id="KW-0732">Signal</keyword>
<keyword evidence="2" id="KW-1185">Reference proteome</keyword>
<sequence>MRASIIFLLLAMAATSLANPAVSAENQSMARMQIQTNFLGNTKILVEQLITNLQNSAKDAIDAVKKFREGMFDQLKELQEKVTANIQKLKDRVTQAIQSVSDKFSNSSSAVKACVNSHKGETETLYNETLKSTMTCANARIKEIGDQLDKLNFIATNASEFAHVAMERMRECMNQNQDSPNILSTGACLGKVALKTELKGGIFLAQNTLTISRINLALATLPAALEVCAGTQLVETGLATTKVIMDIGSCSASSVFNTFVDSSP</sequence>
<dbReference type="RefSeq" id="XP_052749225.1">
    <property type="nucleotide sequence ID" value="XM_052893265.1"/>
</dbReference>
<dbReference type="GeneID" id="113515594"/>
<dbReference type="Gene3D" id="1.20.120.20">
    <property type="entry name" value="Apolipoprotein"/>
    <property type="match status" value="1"/>
</dbReference>
<name>A0ABM3MCS8_GALME</name>
<evidence type="ECO:0000256" key="1">
    <source>
        <dbReference type="SAM" id="SignalP"/>
    </source>
</evidence>
<feature type="chain" id="PRO_5047276001" evidence="1">
    <location>
        <begin position="19"/>
        <end position="264"/>
    </location>
</feature>
<dbReference type="SUPFAM" id="SSF58113">
    <property type="entry name" value="Apolipoprotein A-I"/>
    <property type="match status" value="1"/>
</dbReference>
<evidence type="ECO:0000313" key="2">
    <source>
        <dbReference type="Proteomes" id="UP001652740"/>
    </source>
</evidence>
<gene>
    <name evidence="3" type="primary">LOC113515594</name>
</gene>
<accession>A0ABM3MCS8</accession>
<dbReference type="Proteomes" id="UP001652740">
    <property type="component" value="Unplaced"/>
</dbReference>